<protein>
    <submittedName>
        <fullName evidence="2">Uncharacterized protein</fullName>
    </submittedName>
</protein>
<evidence type="ECO:0000313" key="2">
    <source>
        <dbReference type="EMBL" id="KYN13397.1"/>
    </source>
</evidence>
<sequence length="107" mass="12338">MQPMRTHRFHLVCQECEAEMQRSSREARSSRGSGKAIRVSRALRKSQTRQEAYQRYGARHPVGLCLTLNQPKGTGQQFRFIYDVAVMVVAELVRSLVRERKERGCEG</sequence>
<dbReference type="EMBL" id="KQ980765">
    <property type="protein sequence ID" value="KYN13397.1"/>
    <property type="molecule type" value="Genomic_DNA"/>
</dbReference>
<gene>
    <name evidence="2" type="ORF">ALC57_14410</name>
</gene>
<evidence type="ECO:0000313" key="3">
    <source>
        <dbReference type="Proteomes" id="UP000078492"/>
    </source>
</evidence>
<proteinExistence type="predicted"/>
<dbReference type="AlphaFoldDB" id="A0A195DKN2"/>
<reference evidence="2 3" key="1">
    <citation type="submission" date="2015-09" db="EMBL/GenBank/DDBJ databases">
        <title>Trachymyrmex cornetzi WGS genome.</title>
        <authorList>
            <person name="Nygaard S."/>
            <person name="Hu H."/>
            <person name="Boomsma J."/>
            <person name="Zhang G."/>
        </authorList>
    </citation>
    <scope>NUCLEOTIDE SEQUENCE [LARGE SCALE GENOMIC DNA]</scope>
    <source>
        <strain evidence="2">Tcor2-1</strain>
        <tissue evidence="2">Whole body</tissue>
    </source>
</reference>
<dbReference type="Proteomes" id="UP000078492">
    <property type="component" value="Unassembled WGS sequence"/>
</dbReference>
<name>A0A195DKN2_9HYME</name>
<keyword evidence="3" id="KW-1185">Reference proteome</keyword>
<evidence type="ECO:0000256" key="1">
    <source>
        <dbReference type="SAM" id="MobiDB-lite"/>
    </source>
</evidence>
<organism evidence="2 3">
    <name type="scientific">Trachymyrmex cornetzi</name>
    <dbReference type="NCBI Taxonomy" id="471704"/>
    <lineage>
        <taxon>Eukaryota</taxon>
        <taxon>Metazoa</taxon>
        <taxon>Ecdysozoa</taxon>
        <taxon>Arthropoda</taxon>
        <taxon>Hexapoda</taxon>
        <taxon>Insecta</taxon>
        <taxon>Pterygota</taxon>
        <taxon>Neoptera</taxon>
        <taxon>Endopterygota</taxon>
        <taxon>Hymenoptera</taxon>
        <taxon>Apocrita</taxon>
        <taxon>Aculeata</taxon>
        <taxon>Formicoidea</taxon>
        <taxon>Formicidae</taxon>
        <taxon>Myrmicinae</taxon>
        <taxon>Trachymyrmex</taxon>
    </lineage>
</organism>
<feature type="region of interest" description="Disordered" evidence="1">
    <location>
        <begin position="23"/>
        <end position="52"/>
    </location>
</feature>
<accession>A0A195DKN2</accession>